<feature type="transmembrane region" description="Helical" evidence="8">
    <location>
        <begin position="124"/>
        <end position="143"/>
    </location>
</feature>
<gene>
    <name evidence="10" type="primary">LOC104240713</name>
</gene>
<proteinExistence type="predicted"/>
<reference evidence="9" key="1">
    <citation type="journal article" date="2013" name="Genome Biol.">
        <title>Reference genomes and transcriptomes of Nicotiana sylvestris and Nicotiana tomentosiformis.</title>
        <authorList>
            <person name="Sierro N."/>
            <person name="Battey J.N."/>
            <person name="Ouadi S."/>
            <person name="Bovet L."/>
            <person name="Goepfert S."/>
            <person name="Bakaher N."/>
            <person name="Peitsch M.C."/>
            <person name="Ivanov N.V."/>
        </authorList>
    </citation>
    <scope>NUCLEOTIDE SEQUENCE [LARGE SCALE GENOMIC DNA]</scope>
</reference>
<dbReference type="AlphaFoldDB" id="A0A1U7Y3R5"/>
<dbReference type="GO" id="GO:0030244">
    <property type="term" value="P:cellulose biosynthetic process"/>
    <property type="evidence" value="ECO:0007669"/>
    <property type="project" value="InterPro"/>
</dbReference>
<evidence type="ECO:0000256" key="2">
    <source>
        <dbReference type="ARBA" id="ARBA00022676"/>
    </source>
</evidence>
<sequence>MQMGFRYGSLVEDYYTGYRLQCEGWKSVFCNPKRPAFLGDVPISLHDVVSQNKRWSVGLLEVGFSKYSPLTFGVPSMGFVMAHCYAHYAFWPIWSIPISLYAFIPQLALLNGVPIFPKVSDPWFFLYVFLFLGAYGQDFLVFMSAKGTWKRWWNDQRIWMIRGLTSFLFGTIEYVTKHLGMATQGFSLTSKVVDDDQGKRYYQGIFEFGVVSPMFVMLATAAIINLVAFVKALVDIFKGDQSLDGLLIQMFIAGFVVINCLPIYEAMVLRADKGRMPTKVTIISTFVVGILYMAFAFILRSV</sequence>
<feature type="transmembrane region" description="Helical" evidence="8">
    <location>
        <begin position="208"/>
        <end position="234"/>
    </location>
</feature>
<keyword evidence="2" id="KW-0328">Glycosyltransferase</keyword>
<keyword evidence="4 8" id="KW-0812">Transmembrane</keyword>
<evidence type="ECO:0000256" key="5">
    <source>
        <dbReference type="ARBA" id="ARBA00022989"/>
    </source>
</evidence>
<keyword evidence="6 8" id="KW-0472">Membrane</keyword>
<keyword evidence="7" id="KW-0961">Cell wall biogenesis/degradation</keyword>
<dbReference type="GO" id="GO:0012505">
    <property type="term" value="C:endomembrane system"/>
    <property type="evidence" value="ECO:0007669"/>
    <property type="project" value="UniProtKB-SubCell"/>
</dbReference>
<dbReference type="InterPro" id="IPR005150">
    <property type="entry name" value="Cellulose_synth"/>
</dbReference>
<evidence type="ECO:0000256" key="3">
    <source>
        <dbReference type="ARBA" id="ARBA00022679"/>
    </source>
</evidence>
<dbReference type="STRING" id="4096.A0A1U7Y3R5"/>
<evidence type="ECO:0000256" key="7">
    <source>
        <dbReference type="ARBA" id="ARBA00023316"/>
    </source>
</evidence>
<name>A0A1U7Y3R5_NICSY</name>
<protein>
    <submittedName>
        <fullName evidence="10">Cellulose synthase-like protein G3</fullName>
    </submittedName>
</protein>
<dbReference type="eggNOG" id="ENOG502QZE9">
    <property type="taxonomic scope" value="Eukaryota"/>
</dbReference>
<comment type="subcellular location">
    <subcellularLocation>
        <location evidence="1">Endomembrane system</location>
    </subcellularLocation>
</comment>
<feature type="transmembrane region" description="Helical" evidence="8">
    <location>
        <begin position="85"/>
        <end position="104"/>
    </location>
</feature>
<keyword evidence="3" id="KW-0808">Transferase</keyword>
<dbReference type="GO" id="GO:0071555">
    <property type="term" value="P:cell wall organization"/>
    <property type="evidence" value="ECO:0007669"/>
    <property type="project" value="UniProtKB-KW"/>
</dbReference>
<feature type="transmembrane region" description="Helical" evidence="8">
    <location>
        <begin position="246"/>
        <end position="268"/>
    </location>
</feature>
<dbReference type="PANTHER" id="PTHR13301">
    <property type="entry name" value="X-BOX TRANSCRIPTION FACTOR-RELATED"/>
    <property type="match status" value="1"/>
</dbReference>
<dbReference type="GO" id="GO:0016020">
    <property type="term" value="C:membrane"/>
    <property type="evidence" value="ECO:0007669"/>
    <property type="project" value="InterPro"/>
</dbReference>
<dbReference type="Proteomes" id="UP000189701">
    <property type="component" value="Unplaced"/>
</dbReference>
<feature type="transmembrane region" description="Helical" evidence="8">
    <location>
        <begin position="280"/>
        <end position="299"/>
    </location>
</feature>
<organism evidence="9 10">
    <name type="scientific">Nicotiana sylvestris</name>
    <name type="common">Wood tobacco</name>
    <name type="synonym">South American tobacco</name>
    <dbReference type="NCBI Taxonomy" id="4096"/>
    <lineage>
        <taxon>Eukaryota</taxon>
        <taxon>Viridiplantae</taxon>
        <taxon>Streptophyta</taxon>
        <taxon>Embryophyta</taxon>
        <taxon>Tracheophyta</taxon>
        <taxon>Spermatophyta</taxon>
        <taxon>Magnoliopsida</taxon>
        <taxon>eudicotyledons</taxon>
        <taxon>Gunneridae</taxon>
        <taxon>Pentapetalae</taxon>
        <taxon>asterids</taxon>
        <taxon>lamiids</taxon>
        <taxon>Solanales</taxon>
        <taxon>Solanaceae</taxon>
        <taxon>Nicotianoideae</taxon>
        <taxon>Nicotianeae</taxon>
        <taxon>Nicotiana</taxon>
    </lineage>
</organism>
<dbReference type="Pfam" id="PF03552">
    <property type="entry name" value="Cellulose_synt"/>
    <property type="match status" value="1"/>
</dbReference>
<dbReference type="GO" id="GO:0016760">
    <property type="term" value="F:cellulose synthase (UDP-forming) activity"/>
    <property type="evidence" value="ECO:0007669"/>
    <property type="project" value="InterPro"/>
</dbReference>
<keyword evidence="5 8" id="KW-1133">Transmembrane helix</keyword>
<reference evidence="10" key="2">
    <citation type="submission" date="2025-08" db="UniProtKB">
        <authorList>
            <consortium name="RefSeq"/>
        </authorList>
    </citation>
    <scope>IDENTIFICATION</scope>
    <source>
        <tissue evidence="10">Leaf</tissue>
    </source>
</reference>
<evidence type="ECO:0000256" key="6">
    <source>
        <dbReference type="ARBA" id="ARBA00023136"/>
    </source>
</evidence>
<evidence type="ECO:0000313" key="10">
    <source>
        <dbReference type="RefSeq" id="XP_009793889.1"/>
    </source>
</evidence>
<accession>A0A1U7Y3R5</accession>
<evidence type="ECO:0000256" key="1">
    <source>
        <dbReference type="ARBA" id="ARBA00004308"/>
    </source>
</evidence>
<evidence type="ECO:0000256" key="8">
    <source>
        <dbReference type="SAM" id="Phobius"/>
    </source>
</evidence>
<evidence type="ECO:0000256" key="4">
    <source>
        <dbReference type="ARBA" id="ARBA00022692"/>
    </source>
</evidence>
<keyword evidence="9" id="KW-1185">Reference proteome</keyword>
<dbReference type="RefSeq" id="XP_009793889.1">
    <property type="nucleotide sequence ID" value="XM_009795587.1"/>
</dbReference>
<evidence type="ECO:0000313" key="9">
    <source>
        <dbReference type="Proteomes" id="UP000189701"/>
    </source>
</evidence>